<dbReference type="CDD" id="cd17874">
    <property type="entry name" value="FtsY"/>
    <property type="match status" value="1"/>
</dbReference>
<dbReference type="GO" id="GO:0005737">
    <property type="term" value="C:cytoplasm"/>
    <property type="evidence" value="ECO:0007669"/>
    <property type="project" value="UniProtKB-SubCell"/>
</dbReference>
<dbReference type="SUPFAM" id="SSF52540">
    <property type="entry name" value="P-loop containing nucleoside triphosphate hydrolases"/>
    <property type="match status" value="1"/>
</dbReference>
<dbReference type="GO" id="GO:0003924">
    <property type="term" value="F:GTPase activity"/>
    <property type="evidence" value="ECO:0007669"/>
    <property type="project" value="UniProtKB-UniRule"/>
</dbReference>
<accession>A0AAE3HK81</accession>
<dbReference type="InterPro" id="IPR013822">
    <property type="entry name" value="Signal_recog_particl_SRP54_hlx"/>
</dbReference>
<comment type="function">
    <text evidence="9">Involved in targeting and insertion of nascent membrane proteins into the cytoplasmic membrane. Acts as a receptor for the complex formed by the signal recognition particle (SRP) and the ribosome-nascent chain (RNC). Interaction with SRP-RNC leads to the transfer of the RNC complex to the Sec translocase for insertion into the membrane, the hydrolysis of GTP by both Ffh and FtsY, and the dissociation of the SRP-FtsY complex into the individual components.</text>
</comment>
<evidence type="ECO:0000256" key="7">
    <source>
        <dbReference type="ARBA" id="ARBA00023170"/>
    </source>
</evidence>
<evidence type="ECO:0000256" key="6">
    <source>
        <dbReference type="ARBA" id="ARBA00023136"/>
    </source>
</evidence>
<dbReference type="EC" id="3.6.5.4" evidence="9"/>
<comment type="caution">
    <text evidence="12">The sequence shown here is derived from an EMBL/GenBank/DDBJ whole genome shotgun (WGS) entry which is preliminary data.</text>
</comment>
<comment type="similarity">
    <text evidence="9">Belongs to the GTP-binding SRP family. FtsY subfamily.</text>
</comment>
<organism evidence="12 13">
    <name type="scientific">Methylohalomonas lacus</name>
    <dbReference type="NCBI Taxonomy" id="398773"/>
    <lineage>
        <taxon>Bacteria</taxon>
        <taxon>Pseudomonadati</taxon>
        <taxon>Pseudomonadota</taxon>
        <taxon>Gammaproteobacteria</taxon>
        <taxon>Methylohalomonadales</taxon>
        <taxon>Methylohalomonadaceae</taxon>
        <taxon>Methylohalomonas</taxon>
    </lineage>
</organism>
<dbReference type="AlphaFoldDB" id="A0AAE3HK81"/>
<keyword evidence="2 9" id="KW-0963">Cytoplasm</keyword>
<reference evidence="12" key="1">
    <citation type="submission" date="2022-08" db="EMBL/GenBank/DDBJ databases">
        <title>Genomic Encyclopedia of Type Strains, Phase III (KMG-III): the genomes of soil and plant-associated and newly described type strains.</title>
        <authorList>
            <person name="Whitman W."/>
        </authorList>
    </citation>
    <scope>NUCLEOTIDE SEQUENCE</scope>
    <source>
        <strain evidence="12">HMT 1</strain>
    </source>
</reference>
<dbReference type="SMART" id="SM00962">
    <property type="entry name" value="SRP54"/>
    <property type="match status" value="1"/>
</dbReference>
<protein>
    <recommendedName>
        <fullName evidence="9">Signal recognition particle receptor FtsY</fullName>
        <shortName evidence="9">SRP receptor</shortName>
        <ecNumber evidence="9">3.6.5.4</ecNumber>
    </recommendedName>
</protein>
<dbReference type="InterPro" id="IPR004390">
    <property type="entry name" value="SR_rcpt_FtsY"/>
</dbReference>
<evidence type="ECO:0000256" key="1">
    <source>
        <dbReference type="ARBA" id="ARBA00022475"/>
    </source>
</evidence>
<evidence type="ECO:0000256" key="9">
    <source>
        <dbReference type="HAMAP-Rule" id="MF_00920"/>
    </source>
</evidence>
<dbReference type="Pfam" id="PF02881">
    <property type="entry name" value="SRP54_N"/>
    <property type="match status" value="1"/>
</dbReference>
<evidence type="ECO:0000256" key="5">
    <source>
        <dbReference type="ARBA" id="ARBA00023134"/>
    </source>
</evidence>
<feature type="domain" description="SRP54-type proteins GTP-binding" evidence="11">
    <location>
        <begin position="294"/>
        <end position="307"/>
    </location>
</feature>
<evidence type="ECO:0000313" key="13">
    <source>
        <dbReference type="Proteomes" id="UP001204445"/>
    </source>
</evidence>
<dbReference type="HAMAP" id="MF_00920">
    <property type="entry name" value="FtsY"/>
    <property type="match status" value="1"/>
</dbReference>
<feature type="binding site" evidence="9">
    <location>
        <begin position="273"/>
        <end position="276"/>
    </location>
    <ligand>
        <name>GTP</name>
        <dbReference type="ChEBI" id="CHEBI:37565"/>
    </ligand>
</feature>
<comment type="catalytic activity">
    <reaction evidence="8 9">
        <text>GTP + H2O = GDP + phosphate + H(+)</text>
        <dbReference type="Rhea" id="RHEA:19669"/>
        <dbReference type="ChEBI" id="CHEBI:15377"/>
        <dbReference type="ChEBI" id="CHEBI:15378"/>
        <dbReference type="ChEBI" id="CHEBI:37565"/>
        <dbReference type="ChEBI" id="CHEBI:43474"/>
        <dbReference type="ChEBI" id="CHEBI:58189"/>
        <dbReference type="EC" id="3.6.5.4"/>
    </reaction>
</comment>
<dbReference type="InterPro" id="IPR042101">
    <property type="entry name" value="SRP54_N_sf"/>
</dbReference>
<dbReference type="Pfam" id="PF00448">
    <property type="entry name" value="SRP54"/>
    <property type="match status" value="1"/>
</dbReference>
<comment type="subunit">
    <text evidence="9">Part of the signal recognition particle protein translocation system, which is composed of SRP and FtsY. SRP is a ribonucleoprotein composed of Ffh and a 4.5S RNA molecule.</text>
</comment>
<gene>
    <name evidence="9" type="primary">ftsY</name>
    <name evidence="12" type="ORF">J2T55_001325</name>
</gene>
<dbReference type="RefSeq" id="WP_259054974.1">
    <property type="nucleotide sequence ID" value="NZ_JANUCT010000007.1"/>
</dbReference>
<dbReference type="SMART" id="SM00382">
    <property type="entry name" value="AAA"/>
    <property type="match status" value="1"/>
</dbReference>
<dbReference type="InterPro" id="IPR036225">
    <property type="entry name" value="SRP/SRP_N"/>
</dbReference>
<feature type="binding site" evidence="9">
    <location>
        <begin position="209"/>
        <end position="213"/>
    </location>
    <ligand>
        <name>GTP</name>
        <dbReference type="ChEBI" id="CHEBI:37565"/>
    </ligand>
</feature>
<feature type="binding site" evidence="9">
    <location>
        <begin position="127"/>
        <end position="134"/>
    </location>
    <ligand>
        <name>GTP</name>
        <dbReference type="ChEBI" id="CHEBI:37565"/>
    </ligand>
</feature>
<evidence type="ECO:0000256" key="2">
    <source>
        <dbReference type="ARBA" id="ARBA00022490"/>
    </source>
</evidence>
<dbReference type="SUPFAM" id="SSF47364">
    <property type="entry name" value="Domain of the SRP/SRP receptor G-proteins"/>
    <property type="match status" value="1"/>
</dbReference>
<evidence type="ECO:0000256" key="4">
    <source>
        <dbReference type="ARBA" id="ARBA00022801"/>
    </source>
</evidence>
<name>A0AAE3HK81_9GAMM</name>
<comment type="subcellular location">
    <subcellularLocation>
        <location evidence="9">Cell membrane</location>
        <topology evidence="9">Peripheral membrane protein</topology>
        <orientation evidence="9">Cytoplasmic side</orientation>
    </subcellularLocation>
    <subcellularLocation>
        <location evidence="9">Cytoplasm</location>
    </subcellularLocation>
</comment>
<keyword evidence="13" id="KW-1185">Reference proteome</keyword>
<dbReference type="PROSITE" id="PS00300">
    <property type="entry name" value="SRP54"/>
    <property type="match status" value="1"/>
</dbReference>
<dbReference type="InterPro" id="IPR000897">
    <property type="entry name" value="SRP54_GTPase_dom"/>
</dbReference>
<dbReference type="GO" id="GO:0006614">
    <property type="term" value="P:SRP-dependent cotranslational protein targeting to membrane"/>
    <property type="evidence" value="ECO:0007669"/>
    <property type="project" value="InterPro"/>
</dbReference>
<dbReference type="InterPro" id="IPR027417">
    <property type="entry name" value="P-loop_NTPase"/>
</dbReference>
<keyword evidence="6 9" id="KW-0472">Membrane</keyword>
<keyword evidence="7 9" id="KW-0675">Receptor</keyword>
<keyword evidence="4 9" id="KW-0378">Hydrolase</keyword>
<dbReference type="PANTHER" id="PTHR43134">
    <property type="entry name" value="SIGNAL RECOGNITION PARTICLE RECEPTOR SUBUNIT ALPHA"/>
    <property type="match status" value="1"/>
</dbReference>
<evidence type="ECO:0000259" key="11">
    <source>
        <dbReference type="PROSITE" id="PS00300"/>
    </source>
</evidence>
<dbReference type="NCBIfam" id="TIGR00064">
    <property type="entry name" value="ftsY"/>
    <property type="match status" value="1"/>
</dbReference>
<feature type="region of interest" description="Disordered" evidence="10">
    <location>
        <begin position="1"/>
        <end position="23"/>
    </location>
</feature>
<feature type="compositionally biased region" description="Polar residues" evidence="10">
    <location>
        <begin position="1"/>
        <end position="11"/>
    </location>
</feature>
<dbReference type="EMBL" id="JANUCT010000007">
    <property type="protein sequence ID" value="MCS3903305.1"/>
    <property type="molecule type" value="Genomic_DNA"/>
</dbReference>
<dbReference type="SMART" id="SM00963">
    <property type="entry name" value="SRP54_N"/>
    <property type="match status" value="1"/>
</dbReference>
<dbReference type="Proteomes" id="UP001204445">
    <property type="component" value="Unassembled WGS sequence"/>
</dbReference>
<dbReference type="GO" id="GO:0005525">
    <property type="term" value="F:GTP binding"/>
    <property type="evidence" value="ECO:0007669"/>
    <property type="project" value="UniProtKB-UniRule"/>
</dbReference>
<keyword evidence="3 9" id="KW-0547">Nucleotide-binding</keyword>
<keyword evidence="5 9" id="KW-0342">GTP-binding</keyword>
<dbReference type="GO" id="GO:0005886">
    <property type="term" value="C:plasma membrane"/>
    <property type="evidence" value="ECO:0007669"/>
    <property type="project" value="UniProtKB-SubCell"/>
</dbReference>
<evidence type="ECO:0000256" key="8">
    <source>
        <dbReference type="ARBA" id="ARBA00048027"/>
    </source>
</evidence>
<sequence>MFSKGSKQSNDAPPAAAEKSGGLLKSLKRGLSKTRDLLLTDVGDLVPRGGKIDEAALEELENRLLQADVGIDATSAILDNLRERARKAGDGDPGDLLRAAMLDILAPVAQPLDVSTANKPFVIMAVGVNGVGKTTTLGKLGAHLRDSHHKVLLAAGDTFRAAAIEQLQEWGERTGLPVIAQSHGSDAASVVFDAIHSGRARGSDVVLADTAGRLHTKDYLMTELKKVRRVIDKIEPRPDYEVLLVIDASTGQNALVQAKEFHQAIGLTGIVLTKLDGTARGGIVFALAQNLGLPIRYIGVGERIEDLRPFDAESFVDALLAQ</sequence>
<evidence type="ECO:0000313" key="12">
    <source>
        <dbReference type="EMBL" id="MCS3903305.1"/>
    </source>
</evidence>
<dbReference type="Gene3D" id="3.40.50.300">
    <property type="entry name" value="P-loop containing nucleotide triphosphate hydrolases"/>
    <property type="match status" value="1"/>
</dbReference>
<proteinExistence type="inferred from homology"/>
<dbReference type="InterPro" id="IPR003593">
    <property type="entry name" value="AAA+_ATPase"/>
</dbReference>
<dbReference type="FunFam" id="3.40.50.300:FF:000053">
    <property type="entry name" value="Signal recognition particle receptor FtsY"/>
    <property type="match status" value="1"/>
</dbReference>
<dbReference type="PANTHER" id="PTHR43134:SF1">
    <property type="entry name" value="SIGNAL RECOGNITION PARTICLE RECEPTOR SUBUNIT ALPHA"/>
    <property type="match status" value="1"/>
</dbReference>
<keyword evidence="1 9" id="KW-1003">Cell membrane</keyword>
<evidence type="ECO:0000256" key="10">
    <source>
        <dbReference type="SAM" id="MobiDB-lite"/>
    </source>
</evidence>
<dbReference type="GO" id="GO:0005047">
    <property type="term" value="F:signal recognition particle binding"/>
    <property type="evidence" value="ECO:0007669"/>
    <property type="project" value="TreeGrafter"/>
</dbReference>
<dbReference type="Gene3D" id="1.20.120.140">
    <property type="entry name" value="Signal recognition particle SRP54, nucleotide-binding domain"/>
    <property type="match status" value="1"/>
</dbReference>
<evidence type="ECO:0000256" key="3">
    <source>
        <dbReference type="ARBA" id="ARBA00022741"/>
    </source>
</evidence>